<feature type="region of interest" description="Disordered" evidence="1">
    <location>
        <begin position="96"/>
        <end position="127"/>
    </location>
</feature>
<proteinExistence type="predicted"/>
<dbReference type="GeneID" id="17323425"/>
<protein>
    <submittedName>
        <fullName evidence="2">Uncharacterized protein</fullName>
    </submittedName>
</protein>
<dbReference type="Gramene" id="CDF35898">
    <property type="protein sequence ID" value="CDF35898"/>
    <property type="gene ID" value="CHC_T00004025001"/>
</dbReference>
<evidence type="ECO:0000313" key="2">
    <source>
        <dbReference type="EMBL" id="CDF35898.1"/>
    </source>
</evidence>
<accession>R7QDQ2</accession>
<dbReference type="AlphaFoldDB" id="R7QDQ2"/>
<dbReference type="RefSeq" id="XP_005715717.1">
    <property type="nucleotide sequence ID" value="XM_005715660.1"/>
</dbReference>
<evidence type="ECO:0000256" key="1">
    <source>
        <dbReference type="SAM" id="MobiDB-lite"/>
    </source>
</evidence>
<sequence>MLLRTAYGLRTCQTRQSRFLRDPPSHAIEHCSHILACTFEGTRHNSGFEKDKSDSQAPDHIAEARNRRSARQWTPYTSSCVTVRHCRAHCTQNQGNCSSIAPRSKREAQITPNEDSSVRNGPPCRTEPPRISQLCQGVVEASVNDAMDVLETVHVVQNPPEMQSSDKDESAEDTIERRTIPYVVEIAELFGEQEVWRLSAKLQTLYRIYGRQGACFSPRNTTENQHGAGRSKLQYRVHADRRSNVTF</sequence>
<reference evidence="3" key="1">
    <citation type="journal article" date="2013" name="Proc. Natl. Acad. Sci. U.S.A.">
        <title>Genome structure and metabolic features in the red seaweed Chondrus crispus shed light on evolution of the Archaeplastida.</title>
        <authorList>
            <person name="Collen J."/>
            <person name="Porcel B."/>
            <person name="Carre W."/>
            <person name="Ball S.G."/>
            <person name="Chaparro C."/>
            <person name="Tonon T."/>
            <person name="Barbeyron T."/>
            <person name="Michel G."/>
            <person name="Noel B."/>
            <person name="Valentin K."/>
            <person name="Elias M."/>
            <person name="Artiguenave F."/>
            <person name="Arun A."/>
            <person name="Aury J.M."/>
            <person name="Barbosa-Neto J.F."/>
            <person name="Bothwell J.H."/>
            <person name="Bouget F.Y."/>
            <person name="Brillet L."/>
            <person name="Cabello-Hurtado F."/>
            <person name="Capella-Gutierrez S."/>
            <person name="Charrier B."/>
            <person name="Cladiere L."/>
            <person name="Cock J.M."/>
            <person name="Coelho S.M."/>
            <person name="Colleoni C."/>
            <person name="Czjzek M."/>
            <person name="Da Silva C."/>
            <person name="Delage L."/>
            <person name="Denoeud F."/>
            <person name="Deschamps P."/>
            <person name="Dittami S.M."/>
            <person name="Gabaldon T."/>
            <person name="Gachon C.M."/>
            <person name="Groisillier A."/>
            <person name="Herve C."/>
            <person name="Jabbari K."/>
            <person name="Katinka M."/>
            <person name="Kloareg B."/>
            <person name="Kowalczyk N."/>
            <person name="Labadie K."/>
            <person name="Leblanc C."/>
            <person name="Lopez P.J."/>
            <person name="McLachlan D.H."/>
            <person name="Meslet-Cladiere L."/>
            <person name="Moustafa A."/>
            <person name="Nehr Z."/>
            <person name="Nyvall Collen P."/>
            <person name="Panaud O."/>
            <person name="Partensky F."/>
            <person name="Poulain J."/>
            <person name="Rensing S.A."/>
            <person name="Rousvoal S."/>
            <person name="Samson G."/>
            <person name="Symeonidi A."/>
            <person name="Weissenbach J."/>
            <person name="Zambounis A."/>
            <person name="Wincker P."/>
            <person name="Boyen C."/>
        </authorList>
    </citation>
    <scope>NUCLEOTIDE SEQUENCE [LARGE SCALE GENOMIC DNA]</scope>
    <source>
        <strain evidence="3">cv. Stackhouse</strain>
    </source>
</reference>
<dbReference type="EMBL" id="HG001750">
    <property type="protein sequence ID" value="CDF35898.1"/>
    <property type="molecule type" value="Genomic_DNA"/>
</dbReference>
<dbReference type="KEGG" id="ccp:CHC_T00004025001"/>
<keyword evidence="3" id="KW-1185">Reference proteome</keyword>
<organism evidence="2 3">
    <name type="scientific">Chondrus crispus</name>
    <name type="common">Carrageen Irish moss</name>
    <name type="synonym">Polymorpha crispa</name>
    <dbReference type="NCBI Taxonomy" id="2769"/>
    <lineage>
        <taxon>Eukaryota</taxon>
        <taxon>Rhodophyta</taxon>
        <taxon>Florideophyceae</taxon>
        <taxon>Rhodymeniophycidae</taxon>
        <taxon>Gigartinales</taxon>
        <taxon>Gigartinaceae</taxon>
        <taxon>Chondrus</taxon>
    </lineage>
</organism>
<dbReference type="Proteomes" id="UP000012073">
    <property type="component" value="Unassembled WGS sequence"/>
</dbReference>
<name>R7QDQ2_CHOCR</name>
<feature type="compositionally biased region" description="Polar residues" evidence="1">
    <location>
        <begin position="110"/>
        <end position="119"/>
    </location>
</feature>
<evidence type="ECO:0000313" key="3">
    <source>
        <dbReference type="Proteomes" id="UP000012073"/>
    </source>
</evidence>
<gene>
    <name evidence="2" type="ORF">CHC_T00004025001</name>
</gene>
<feature type="region of interest" description="Disordered" evidence="1">
    <location>
        <begin position="46"/>
        <end position="70"/>
    </location>
</feature>